<dbReference type="RefSeq" id="WP_166146034.1">
    <property type="nucleotide sequence ID" value="NZ_JAAOIW010000001.1"/>
</dbReference>
<evidence type="ECO:0000313" key="4">
    <source>
        <dbReference type="Proteomes" id="UP001165962"/>
    </source>
</evidence>
<gene>
    <name evidence="3" type="primary">spoIIIAF</name>
    <name evidence="3" type="ORF">G9U52_03215</name>
</gene>
<evidence type="ECO:0000313" key="3">
    <source>
        <dbReference type="EMBL" id="NHN28841.1"/>
    </source>
</evidence>
<dbReference type="NCBIfam" id="TIGR02896">
    <property type="entry name" value="spore_III_AF"/>
    <property type="match status" value="1"/>
</dbReference>
<feature type="transmembrane region" description="Helical" evidence="2">
    <location>
        <begin position="6"/>
        <end position="25"/>
    </location>
</feature>
<keyword evidence="2" id="KW-0472">Membrane</keyword>
<keyword evidence="2" id="KW-1133">Transmembrane helix</keyword>
<sequence length="282" mass="30187">MDWLSDWLKSVVMVILLASFVDILLPSQTMQRYVKTVISLFILLTLLQPVLSLLQKQTSIDQLLADADVLLQGKSAPAAAIPAFSPSSTLQMAGGGQKLAQAPNAGMQTLESIQQQAVQLQTAQEKRSQQLMQQQITTLMKQNVEQALPFKVQSLNVETGKDAQGQMQIIAIHLQVSQRNEAVSSKQAEPKLKALQVEPVKPVSIAIRADGAANKGGSTDGSSATSADSIATSPSTSGSSSNSNVTSSPSSSFAQEKSQIQSLISKEWQVPNELIFVEVSKI</sequence>
<accession>A0ABX0J3Z9</accession>
<reference evidence="3" key="1">
    <citation type="submission" date="2020-03" db="EMBL/GenBank/DDBJ databases">
        <title>Draft sequencing of Paenibacilllus sp. S3N08.</title>
        <authorList>
            <person name="Kim D.-U."/>
        </authorList>
    </citation>
    <scope>NUCLEOTIDE SEQUENCE</scope>
    <source>
        <strain evidence="3">S3N08</strain>
    </source>
</reference>
<protein>
    <submittedName>
        <fullName evidence="3">Stage III sporulation protein AF</fullName>
    </submittedName>
</protein>
<comment type="caution">
    <text evidence="3">The sequence shown here is derived from an EMBL/GenBank/DDBJ whole genome shotgun (WGS) entry which is preliminary data.</text>
</comment>
<proteinExistence type="predicted"/>
<dbReference type="InterPro" id="IPR014245">
    <property type="entry name" value="Spore_III_AF"/>
</dbReference>
<keyword evidence="4" id="KW-1185">Reference proteome</keyword>
<dbReference type="EMBL" id="JAAOIW010000001">
    <property type="protein sequence ID" value="NHN28841.1"/>
    <property type="molecule type" value="Genomic_DNA"/>
</dbReference>
<feature type="transmembrane region" description="Helical" evidence="2">
    <location>
        <begin position="37"/>
        <end position="54"/>
    </location>
</feature>
<feature type="region of interest" description="Disordered" evidence="1">
    <location>
        <begin position="211"/>
        <end position="253"/>
    </location>
</feature>
<name>A0ABX0J3Z9_9BACL</name>
<evidence type="ECO:0000256" key="2">
    <source>
        <dbReference type="SAM" id="Phobius"/>
    </source>
</evidence>
<keyword evidence="2" id="KW-0812">Transmembrane</keyword>
<feature type="compositionally biased region" description="Low complexity" evidence="1">
    <location>
        <begin position="216"/>
        <end position="252"/>
    </location>
</feature>
<dbReference type="Proteomes" id="UP001165962">
    <property type="component" value="Unassembled WGS sequence"/>
</dbReference>
<organism evidence="3 4">
    <name type="scientific">Paenibacillus agricola</name>
    <dbReference type="NCBI Taxonomy" id="2716264"/>
    <lineage>
        <taxon>Bacteria</taxon>
        <taxon>Bacillati</taxon>
        <taxon>Bacillota</taxon>
        <taxon>Bacilli</taxon>
        <taxon>Bacillales</taxon>
        <taxon>Paenibacillaceae</taxon>
        <taxon>Paenibacillus</taxon>
    </lineage>
</organism>
<evidence type="ECO:0000256" key="1">
    <source>
        <dbReference type="SAM" id="MobiDB-lite"/>
    </source>
</evidence>
<dbReference type="Pfam" id="PF09581">
    <property type="entry name" value="Spore_III_AF"/>
    <property type="match status" value="2"/>
</dbReference>